<evidence type="ECO:0000256" key="6">
    <source>
        <dbReference type="ARBA" id="ARBA00022692"/>
    </source>
</evidence>
<dbReference type="AlphaFoldDB" id="A0A2J7ZI73"/>
<keyword evidence="13" id="KW-0472">Membrane</keyword>
<evidence type="ECO:0000256" key="11">
    <source>
        <dbReference type="ARBA" id="ARBA00022927"/>
    </source>
</evidence>
<comment type="subcellular location">
    <subcellularLocation>
        <location evidence="1">Peroxisome membrane</location>
        <topology evidence="1">Multi-pass membrane protein</topology>
    </subcellularLocation>
</comment>
<dbReference type="EMBL" id="PGGS01001864">
    <property type="protein sequence ID" value="PNG99972.1"/>
    <property type="molecule type" value="Genomic_DNA"/>
</dbReference>
<feature type="domain" description="RING-type" evidence="17">
    <location>
        <begin position="120"/>
        <end position="161"/>
    </location>
</feature>
<keyword evidence="8 15" id="KW-0863">Zinc-finger</keyword>
<evidence type="ECO:0000256" key="1">
    <source>
        <dbReference type="ARBA" id="ARBA00004585"/>
    </source>
</evidence>
<evidence type="ECO:0000313" key="19">
    <source>
        <dbReference type="Proteomes" id="UP000236333"/>
    </source>
</evidence>
<proteinExistence type="inferred from homology"/>
<keyword evidence="6" id="KW-0812">Transmembrane</keyword>
<keyword evidence="12" id="KW-1133">Transmembrane helix</keyword>
<comment type="pathway">
    <text evidence="2">Protein modification; protein ubiquitination.</text>
</comment>
<sequence length="192" mass="20282">SLLERLVGARLVWRQASMTRIISFEYLNRQLVWQGLAEALLLLLPLVDTAALRRRVMRVLPRPGAGPGALPAAPRAAPATPGGPPPDDRRLLKGAAGAAGQPQPPAEPAQPPEPERPPCCPLCGTDDILTAVRALPCGHPFCYFCLRAHTAADAGFCCPLDGVRVAAMRRLGPAGKGRRAGAGLQLRCHSSV</sequence>
<gene>
    <name evidence="18" type="ORF">TSOC_014230</name>
</gene>
<dbReference type="InterPro" id="IPR013083">
    <property type="entry name" value="Znf_RING/FYVE/PHD"/>
</dbReference>
<feature type="non-terminal residue" evidence="18">
    <location>
        <position position="1"/>
    </location>
</feature>
<evidence type="ECO:0000256" key="3">
    <source>
        <dbReference type="ARBA" id="ARBA00008704"/>
    </source>
</evidence>
<feature type="region of interest" description="Disordered" evidence="16">
    <location>
        <begin position="63"/>
        <end position="115"/>
    </location>
</feature>
<reference evidence="18 19" key="1">
    <citation type="journal article" date="2017" name="Mol. Biol. Evol.">
        <title>The 4-celled Tetrabaena socialis nuclear genome reveals the essential components for genetic control of cell number at the origin of multicellularity in the volvocine lineage.</title>
        <authorList>
            <person name="Featherston J."/>
            <person name="Arakaki Y."/>
            <person name="Hanschen E.R."/>
            <person name="Ferris P.J."/>
            <person name="Michod R.E."/>
            <person name="Olson B.J.S.C."/>
            <person name="Nozaki H."/>
            <person name="Durand P.M."/>
        </authorList>
    </citation>
    <scope>NUCLEOTIDE SEQUENCE [LARGE SCALE GENOMIC DNA]</scope>
    <source>
        <strain evidence="18 19">NIES-571</strain>
    </source>
</reference>
<dbReference type="Gene3D" id="3.30.40.10">
    <property type="entry name" value="Zinc/RING finger domain, C3HC4 (zinc finger)"/>
    <property type="match status" value="1"/>
</dbReference>
<protein>
    <submittedName>
        <fullName evidence="18">Peroxisome biogenesis factor 2</fullName>
    </submittedName>
</protein>
<keyword evidence="9" id="KW-0833">Ubl conjugation pathway</keyword>
<dbReference type="GO" id="GO:0016558">
    <property type="term" value="P:protein import into peroxisome matrix"/>
    <property type="evidence" value="ECO:0007669"/>
    <property type="project" value="InterPro"/>
</dbReference>
<name>A0A2J7ZI73_9CHLO</name>
<dbReference type="PANTHER" id="PTHR48178">
    <property type="entry name" value="PEROXISOME BIOGENESIS FACTOR 2"/>
    <property type="match status" value="1"/>
</dbReference>
<dbReference type="SUPFAM" id="SSF57850">
    <property type="entry name" value="RING/U-box"/>
    <property type="match status" value="1"/>
</dbReference>
<keyword evidence="4" id="KW-0813">Transport</keyword>
<keyword evidence="5" id="KW-0808">Transferase</keyword>
<keyword evidence="7" id="KW-0479">Metal-binding</keyword>
<evidence type="ECO:0000313" key="18">
    <source>
        <dbReference type="EMBL" id="PNG99972.1"/>
    </source>
</evidence>
<accession>A0A2J7ZI73</accession>
<evidence type="ECO:0000256" key="2">
    <source>
        <dbReference type="ARBA" id="ARBA00004906"/>
    </source>
</evidence>
<evidence type="ECO:0000256" key="16">
    <source>
        <dbReference type="SAM" id="MobiDB-lite"/>
    </source>
</evidence>
<dbReference type="GO" id="GO:0005778">
    <property type="term" value="C:peroxisomal membrane"/>
    <property type="evidence" value="ECO:0007669"/>
    <property type="project" value="UniProtKB-SubCell"/>
</dbReference>
<dbReference type="Proteomes" id="UP000236333">
    <property type="component" value="Unassembled WGS sequence"/>
</dbReference>
<feature type="compositionally biased region" description="Low complexity" evidence="16">
    <location>
        <begin position="63"/>
        <end position="80"/>
    </location>
</feature>
<evidence type="ECO:0000256" key="5">
    <source>
        <dbReference type="ARBA" id="ARBA00022679"/>
    </source>
</evidence>
<keyword evidence="19" id="KW-1185">Reference proteome</keyword>
<dbReference type="InterPro" id="IPR001841">
    <property type="entry name" value="Znf_RING"/>
</dbReference>
<evidence type="ECO:0000256" key="10">
    <source>
        <dbReference type="ARBA" id="ARBA00022833"/>
    </source>
</evidence>
<evidence type="ECO:0000256" key="13">
    <source>
        <dbReference type="ARBA" id="ARBA00023136"/>
    </source>
</evidence>
<dbReference type="PROSITE" id="PS00518">
    <property type="entry name" value="ZF_RING_1"/>
    <property type="match status" value="1"/>
</dbReference>
<dbReference type="InterPro" id="IPR018957">
    <property type="entry name" value="Znf_C3HC4_RING-type"/>
</dbReference>
<evidence type="ECO:0000256" key="8">
    <source>
        <dbReference type="ARBA" id="ARBA00022771"/>
    </source>
</evidence>
<evidence type="ECO:0000256" key="9">
    <source>
        <dbReference type="ARBA" id="ARBA00022786"/>
    </source>
</evidence>
<dbReference type="SMART" id="SM00184">
    <property type="entry name" value="RING"/>
    <property type="match status" value="1"/>
</dbReference>
<evidence type="ECO:0000259" key="17">
    <source>
        <dbReference type="PROSITE" id="PS50089"/>
    </source>
</evidence>
<evidence type="ECO:0000256" key="12">
    <source>
        <dbReference type="ARBA" id="ARBA00022989"/>
    </source>
</evidence>
<dbReference type="Pfam" id="PF00097">
    <property type="entry name" value="zf-C3HC4"/>
    <property type="match status" value="1"/>
</dbReference>
<evidence type="ECO:0000256" key="15">
    <source>
        <dbReference type="PROSITE-ProRule" id="PRU00175"/>
    </source>
</evidence>
<evidence type="ECO:0000256" key="4">
    <source>
        <dbReference type="ARBA" id="ARBA00022448"/>
    </source>
</evidence>
<dbReference type="InterPro" id="IPR017907">
    <property type="entry name" value="Znf_RING_CS"/>
</dbReference>
<organism evidence="18 19">
    <name type="scientific">Tetrabaena socialis</name>
    <dbReference type="NCBI Taxonomy" id="47790"/>
    <lineage>
        <taxon>Eukaryota</taxon>
        <taxon>Viridiplantae</taxon>
        <taxon>Chlorophyta</taxon>
        <taxon>core chlorophytes</taxon>
        <taxon>Chlorophyceae</taxon>
        <taxon>CS clade</taxon>
        <taxon>Chlamydomonadales</taxon>
        <taxon>Tetrabaenaceae</taxon>
        <taxon>Tetrabaena</taxon>
    </lineage>
</organism>
<dbReference type="PANTHER" id="PTHR48178:SF1">
    <property type="entry name" value="PEROXISOME BIOGENESIS FACTOR 2"/>
    <property type="match status" value="1"/>
</dbReference>
<dbReference type="GO" id="GO:0008270">
    <property type="term" value="F:zinc ion binding"/>
    <property type="evidence" value="ECO:0007669"/>
    <property type="project" value="UniProtKB-KW"/>
</dbReference>
<evidence type="ECO:0000256" key="14">
    <source>
        <dbReference type="ARBA" id="ARBA00023140"/>
    </source>
</evidence>
<feature type="compositionally biased region" description="Pro residues" evidence="16">
    <location>
        <begin position="102"/>
        <end position="112"/>
    </location>
</feature>
<comment type="caution">
    <text evidence="18">The sequence shown here is derived from an EMBL/GenBank/DDBJ whole genome shotgun (WGS) entry which is preliminary data.</text>
</comment>
<dbReference type="InterPro" id="IPR025654">
    <property type="entry name" value="PEX2/10"/>
</dbReference>
<dbReference type="OrthoDB" id="1701437at2759"/>
<keyword evidence="14" id="KW-0576">Peroxisome</keyword>
<evidence type="ECO:0000256" key="7">
    <source>
        <dbReference type="ARBA" id="ARBA00022723"/>
    </source>
</evidence>
<dbReference type="PROSITE" id="PS50089">
    <property type="entry name" value="ZF_RING_2"/>
    <property type="match status" value="1"/>
</dbReference>
<keyword evidence="11" id="KW-0653">Protein transport</keyword>
<comment type="similarity">
    <text evidence="3">Belongs to the pex2/pex10/pex12 family.</text>
</comment>
<keyword evidence="10" id="KW-0862">Zinc</keyword>
<dbReference type="GO" id="GO:0016740">
    <property type="term" value="F:transferase activity"/>
    <property type="evidence" value="ECO:0007669"/>
    <property type="project" value="UniProtKB-KW"/>
</dbReference>